<protein>
    <recommendedName>
        <fullName evidence="1">Transposable element P transposase-like RNase H C-terminal domain-containing protein</fullName>
    </recommendedName>
</protein>
<reference evidence="2 3" key="1">
    <citation type="submission" date="2023-01" db="EMBL/GenBank/DDBJ databases">
        <authorList>
            <person name="Whitehead M."/>
        </authorList>
    </citation>
    <scope>NUCLEOTIDE SEQUENCE [LARGE SCALE GENOMIC DNA]</scope>
</reference>
<proteinExistence type="predicted"/>
<feature type="domain" description="Transposable element P transposase-like RNase H C-terminal" evidence="1">
    <location>
        <begin position="30"/>
        <end position="59"/>
    </location>
</feature>
<keyword evidence="3" id="KW-1185">Reference proteome</keyword>
<comment type="caution">
    <text evidence="2">The sequence shown here is derived from an EMBL/GenBank/DDBJ whole genome shotgun (WGS) entry which is preliminary data.</text>
</comment>
<sequence length="151" mass="17271">MERKINALKFLYEELNAEYSIEFLLTRRLTQDCIENVFSIIRANGRNNTTPDATKFQSAIRMLMCNNLLTPSEEGNCEMDACKFLTKLNELKTISLQVNSFNIWDNTIENNEGMCNNILDVHLSSTNINSILMDPHNTSEVGSLCHRMGMQ</sequence>
<dbReference type="EMBL" id="CARXXK010000004">
    <property type="protein sequence ID" value="CAI6367441.1"/>
    <property type="molecule type" value="Genomic_DNA"/>
</dbReference>
<dbReference type="InterPro" id="IPR048367">
    <property type="entry name" value="TNP-like_RNaseH_C"/>
</dbReference>
<dbReference type="Proteomes" id="UP001160148">
    <property type="component" value="Unassembled WGS sequence"/>
</dbReference>
<gene>
    <name evidence="2" type="ORF">MEUPH1_LOCUS21917</name>
</gene>
<evidence type="ECO:0000259" key="1">
    <source>
        <dbReference type="Pfam" id="PF21789"/>
    </source>
</evidence>
<evidence type="ECO:0000313" key="2">
    <source>
        <dbReference type="EMBL" id="CAI6367441.1"/>
    </source>
</evidence>
<evidence type="ECO:0000313" key="3">
    <source>
        <dbReference type="Proteomes" id="UP001160148"/>
    </source>
</evidence>
<dbReference type="Pfam" id="PF21789">
    <property type="entry name" value="TNP-like_RNaseH_C"/>
    <property type="match status" value="1"/>
</dbReference>
<accession>A0AAV0XH49</accession>
<name>A0AAV0XH49_9HEMI</name>
<dbReference type="AlphaFoldDB" id="A0AAV0XH49"/>
<organism evidence="2 3">
    <name type="scientific">Macrosiphum euphorbiae</name>
    <name type="common">potato aphid</name>
    <dbReference type="NCBI Taxonomy" id="13131"/>
    <lineage>
        <taxon>Eukaryota</taxon>
        <taxon>Metazoa</taxon>
        <taxon>Ecdysozoa</taxon>
        <taxon>Arthropoda</taxon>
        <taxon>Hexapoda</taxon>
        <taxon>Insecta</taxon>
        <taxon>Pterygota</taxon>
        <taxon>Neoptera</taxon>
        <taxon>Paraneoptera</taxon>
        <taxon>Hemiptera</taxon>
        <taxon>Sternorrhyncha</taxon>
        <taxon>Aphidomorpha</taxon>
        <taxon>Aphidoidea</taxon>
        <taxon>Aphididae</taxon>
        <taxon>Macrosiphini</taxon>
        <taxon>Macrosiphum</taxon>
    </lineage>
</organism>